<gene>
    <name evidence="2" type="ORF">Mco01_12900</name>
</gene>
<sequence length="123" mass="14015">MFHQVFDTGRCSPPPPGSPYRVDTYTPVQSPRPVEVLMDDDTWAAAMLYSWSPGRRYLAHDDLWRSADLLRTYHTAVIYSRAALRTVSDKWWEAQQQPAADATGTQRPPRRREQPGADTSPLV</sequence>
<reference evidence="2 3" key="1">
    <citation type="submission" date="2021-01" db="EMBL/GenBank/DDBJ databases">
        <title>Whole genome shotgun sequence of Microbispora corallina NBRC 16416.</title>
        <authorList>
            <person name="Komaki H."/>
            <person name="Tamura T."/>
        </authorList>
    </citation>
    <scope>NUCLEOTIDE SEQUENCE [LARGE SCALE GENOMIC DNA]</scope>
    <source>
        <strain evidence="2 3">NBRC 16416</strain>
    </source>
</reference>
<protein>
    <submittedName>
        <fullName evidence="2">Uncharacterized protein</fullName>
    </submittedName>
</protein>
<evidence type="ECO:0000313" key="3">
    <source>
        <dbReference type="Proteomes" id="UP000603904"/>
    </source>
</evidence>
<accession>A0ABQ4FU04</accession>
<evidence type="ECO:0000313" key="2">
    <source>
        <dbReference type="EMBL" id="GIH38290.1"/>
    </source>
</evidence>
<name>A0ABQ4FU04_9ACTN</name>
<proteinExistence type="predicted"/>
<keyword evidence="3" id="KW-1185">Reference proteome</keyword>
<evidence type="ECO:0000256" key="1">
    <source>
        <dbReference type="SAM" id="MobiDB-lite"/>
    </source>
</evidence>
<organism evidence="2 3">
    <name type="scientific">Microbispora corallina</name>
    <dbReference type="NCBI Taxonomy" id="83302"/>
    <lineage>
        <taxon>Bacteria</taxon>
        <taxon>Bacillati</taxon>
        <taxon>Actinomycetota</taxon>
        <taxon>Actinomycetes</taxon>
        <taxon>Streptosporangiales</taxon>
        <taxon>Streptosporangiaceae</taxon>
        <taxon>Microbispora</taxon>
    </lineage>
</organism>
<feature type="region of interest" description="Disordered" evidence="1">
    <location>
        <begin position="1"/>
        <end position="26"/>
    </location>
</feature>
<feature type="compositionally biased region" description="Polar residues" evidence="1">
    <location>
        <begin position="94"/>
        <end position="106"/>
    </location>
</feature>
<feature type="region of interest" description="Disordered" evidence="1">
    <location>
        <begin position="94"/>
        <end position="123"/>
    </location>
</feature>
<comment type="caution">
    <text evidence="2">The sequence shown here is derived from an EMBL/GenBank/DDBJ whole genome shotgun (WGS) entry which is preliminary data.</text>
</comment>
<dbReference type="Proteomes" id="UP000603904">
    <property type="component" value="Unassembled WGS sequence"/>
</dbReference>
<dbReference type="EMBL" id="BOOC01000003">
    <property type="protein sequence ID" value="GIH38290.1"/>
    <property type="molecule type" value="Genomic_DNA"/>
</dbReference>